<gene>
    <name evidence="2" type="ORF">K1718_13290</name>
</gene>
<accession>A0ABY8FA60</accession>
<sequence length="600" mass="67662">MNAPISKEQWAELRRQTVDDIGDIADQVGLPNVLLNYQSEAVGLLDTTGVEVLFIEKSRRIGMTWGLASYAVLKAAKEKKAGGSDAMYISYSQEMTREFIDACAMWARAYSLAAIEQGDFIFEDTDPNNPDETRKIQAFRIRFASDFEIIGLSSAPRSLRGKQGLVIIDEAAFVENLKELLKAAMAFLMWGGQVVICSTHDGTENEFNLQIQDILGDRSPYEHMRVDLDDALKDGLYQRICLVQGKEWTADAEADWRQKLIDNYGEGADEELFCIPTMGSGTWLSGPLIEARMKEDVPVLRLDLPKDYLHRSELEQAVLMAPFLLKLEEALADLPKDVRYAFGFDFARVADLTVGCLLAIETDLKRREVLSFELRNVPGHEQKQITKMVLDAVRSRLVGAAFDATGMGWTVAEDMGRLFGLREDPEGAGLIMPIKFSETWYRLEMPPLKVAFEDDMISLGRDSDHVSDLRHVKLVRGIPRVPEARTSEKGEQSAKAKKRHGDYAIALALAHYASRMRWSEFDYQPVPPKHSRHEETAGSDGDTPYRISSLRRSRGIFGWQSRSYWTNTAARCRRRASRPNRLRLRSGLSTAPPRCIRRAA</sequence>
<dbReference type="Gene3D" id="3.30.420.240">
    <property type="match status" value="1"/>
</dbReference>
<protein>
    <submittedName>
        <fullName evidence="2">Terminase family protein</fullName>
    </submittedName>
</protein>
<dbReference type="Proteomes" id="UP001209803">
    <property type="component" value="Chromosome"/>
</dbReference>
<evidence type="ECO:0000256" key="1">
    <source>
        <dbReference type="SAM" id="MobiDB-lite"/>
    </source>
</evidence>
<keyword evidence="3" id="KW-1185">Reference proteome</keyword>
<dbReference type="RefSeq" id="WP_265682283.1">
    <property type="nucleotide sequence ID" value="NZ_CP120863.1"/>
</dbReference>
<dbReference type="Pfam" id="PF03237">
    <property type="entry name" value="Terminase_6N"/>
    <property type="match status" value="1"/>
</dbReference>
<feature type="region of interest" description="Disordered" evidence="1">
    <location>
        <begin position="525"/>
        <end position="547"/>
    </location>
</feature>
<dbReference type="Gene3D" id="3.40.50.300">
    <property type="entry name" value="P-loop containing nucleotide triphosphate hydrolases"/>
    <property type="match status" value="1"/>
</dbReference>
<evidence type="ECO:0000313" key="3">
    <source>
        <dbReference type="Proteomes" id="UP001209803"/>
    </source>
</evidence>
<organism evidence="2 3">
    <name type="scientific">Roseibium porphyridii</name>
    <dbReference type="NCBI Taxonomy" id="2866279"/>
    <lineage>
        <taxon>Bacteria</taxon>
        <taxon>Pseudomonadati</taxon>
        <taxon>Pseudomonadota</taxon>
        <taxon>Alphaproteobacteria</taxon>
        <taxon>Hyphomicrobiales</taxon>
        <taxon>Stappiaceae</taxon>
        <taxon>Roseibium</taxon>
    </lineage>
</organism>
<evidence type="ECO:0000313" key="2">
    <source>
        <dbReference type="EMBL" id="WFE92294.1"/>
    </source>
</evidence>
<dbReference type="EMBL" id="CP120863">
    <property type="protein sequence ID" value="WFE92294.1"/>
    <property type="molecule type" value="Genomic_DNA"/>
</dbReference>
<reference evidence="2 3" key="1">
    <citation type="submission" date="2023-03" db="EMBL/GenBank/DDBJ databases">
        <title>Roseibium porphyridii sp. nov. and Roseibium rhodosorbium sp. nov. isolated from marine algae, Porphyridium cruentum and Rhodosorus marinus, respectively.</title>
        <authorList>
            <person name="Lee M.W."/>
            <person name="Choi B.J."/>
            <person name="Lee J.K."/>
            <person name="Choi D.G."/>
            <person name="Baek J.H."/>
            <person name="Bayburt H."/>
            <person name="Kim J.M."/>
            <person name="Han D.M."/>
            <person name="Kim K.H."/>
            <person name="Jeon C.O."/>
        </authorList>
    </citation>
    <scope>NUCLEOTIDE SEQUENCE [LARGE SCALE GENOMIC DNA]</scope>
    <source>
        <strain evidence="2 3">KMA01</strain>
    </source>
</reference>
<proteinExistence type="predicted"/>
<dbReference type="InterPro" id="IPR027417">
    <property type="entry name" value="P-loop_NTPase"/>
</dbReference>
<name>A0ABY8FA60_9HYPH</name>